<dbReference type="HOGENOM" id="CLU_1807070_0_0_1"/>
<dbReference type="AlphaFoldDB" id="R9PH58"/>
<keyword evidence="3" id="KW-1185">Reference proteome</keyword>
<protein>
    <submittedName>
        <fullName evidence="2">Uncharacterized protein</fullName>
    </submittedName>
</protein>
<dbReference type="GeneID" id="24110286"/>
<evidence type="ECO:0000256" key="1">
    <source>
        <dbReference type="SAM" id="MobiDB-lite"/>
    </source>
</evidence>
<organism evidence="2 3">
    <name type="scientific">Pseudozyma hubeiensis (strain SY62)</name>
    <name type="common">Yeast</name>
    <dbReference type="NCBI Taxonomy" id="1305764"/>
    <lineage>
        <taxon>Eukaryota</taxon>
        <taxon>Fungi</taxon>
        <taxon>Dikarya</taxon>
        <taxon>Basidiomycota</taxon>
        <taxon>Ustilaginomycotina</taxon>
        <taxon>Ustilaginomycetes</taxon>
        <taxon>Ustilaginales</taxon>
        <taxon>Ustilaginaceae</taxon>
        <taxon>Pseudozyma</taxon>
    </lineage>
</organism>
<sequence length="143" mass="16251">MCDDMVTRKRQKVCEKELRVRTSPSLIMCLRGSAWYVRRQDVVVRPKNQLFQERFRTAQDGLNDASSSSGSGSGRPNFLSRFRKSRPTSLEPSLLDRIQRIMKADEYAEMKPIWDHADGVSATLHDDEVGVNESCETGLQSEA</sequence>
<dbReference type="EMBL" id="DF238810">
    <property type="protein sequence ID" value="GAC97420.1"/>
    <property type="molecule type" value="Genomic_DNA"/>
</dbReference>
<feature type="region of interest" description="Disordered" evidence="1">
    <location>
        <begin position="58"/>
        <end position="90"/>
    </location>
</feature>
<evidence type="ECO:0000313" key="2">
    <source>
        <dbReference type="EMBL" id="GAC97420.1"/>
    </source>
</evidence>
<evidence type="ECO:0000313" key="3">
    <source>
        <dbReference type="Proteomes" id="UP000014071"/>
    </source>
</evidence>
<name>R9PH58_PSEHS</name>
<proteinExistence type="predicted"/>
<dbReference type="RefSeq" id="XP_012191007.1">
    <property type="nucleotide sequence ID" value="XM_012335617.1"/>
</dbReference>
<dbReference type="Proteomes" id="UP000014071">
    <property type="component" value="Unassembled WGS sequence"/>
</dbReference>
<gene>
    <name evidence="2" type="ORF">PHSY_005006</name>
</gene>
<reference evidence="3" key="1">
    <citation type="journal article" date="2013" name="Genome Announc.">
        <title>Draft genome sequence of the basidiomycetous yeast-like fungus Pseudozyma hubeiensis SY62, which produces an abundant amount of the biosurfactant mannosylerythritol lipids.</title>
        <authorList>
            <person name="Konishi M."/>
            <person name="Hatada Y."/>
            <person name="Horiuchi J."/>
        </authorList>
    </citation>
    <scope>NUCLEOTIDE SEQUENCE [LARGE SCALE GENOMIC DNA]</scope>
    <source>
        <strain evidence="3">SY62</strain>
    </source>
</reference>
<accession>R9PH58</accession>